<dbReference type="InterPro" id="IPR036909">
    <property type="entry name" value="Cyt_c-like_dom_sf"/>
</dbReference>
<keyword evidence="1" id="KW-0813">Transport</keyword>
<dbReference type="GO" id="GO:0005506">
    <property type="term" value="F:iron ion binding"/>
    <property type="evidence" value="ECO:0007669"/>
    <property type="project" value="InterPro"/>
</dbReference>
<dbReference type="GO" id="GO:0020037">
    <property type="term" value="F:heme binding"/>
    <property type="evidence" value="ECO:0007669"/>
    <property type="project" value="InterPro"/>
</dbReference>
<feature type="domain" description="Cytochrome c" evidence="8">
    <location>
        <begin position="24"/>
        <end position="109"/>
    </location>
</feature>
<keyword evidence="3 6" id="KW-0479">Metal-binding</keyword>
<feature type="binding site" description="covalent" evidence="6">
    <location>
        <position position="42"/>
    </location>
    <ligand>
        <name>heme c</name>
        <dbReference type="ChEBI" id="CHEBI:61717"/>
    </ligand>
</feature>
<evidence type="ECO:0000256" key="7">
    <source>
        <dbReference type="SAM" id="SignalP"/>
    </source>
</evidence>
<evidence type="ECO:0000256" key="1">
    <source>
        <dbReference type="ARBA" id="ARBA00022448"/>
    </source>
</evidence>
<evidence type="ECO:0000256" key="2">
    <source>
        <dbReference type="ARBA" id="ARBA00022617"/>
    </source>
</evidence>
<reference evidence="9 10" key="1">
    <citation type="submission" date="2019-03" db="EMBL/GenBank/DDBJ databases">
        <title>Genomic Encyclopedia of Type Strains, Phase IV (KMG-IV): sequencing the most valuable type-strain genomes for metagenomic binning, comparative biology and taxonomic classification.</title>
        <authorList>
            <person name="Goeker M."/>
        </authorList>
    </citation>
    <scope>NUCLEOTIDE SEQUENCE [LARGE SCALE GENOMIC DNA]</scope>
    <source>
        <strain evidence="9 10">DSM 18555</strain>
    </source>
</reference>
<dbReference type="PROSITE" id="PS51007">
    <property type="entry name" value="CYTC"/>
    <property type="match status" value="1"/>
</dbReference>
<dbReference type="Proteomes" id="UP000294737">
    <property type="component" value="Unassembled WGS sequence"/>
</dbReference>
<dbReference type="SUPFAM" id="SSF46626">
    <property type="entry name" value="Cytochrome c"/>
    <property type="match status" value="1"/>
</dbReference>
<feature type="signal peptide" evidence="7">
    <location>
        <begin position="1"/>
        <end position="22"/>
    </location>
</feature>
<evidence type="ECO:0000256" key="6">
    <source>
        <dbReference type="PIRSR" id="PIRSR602324-1"/>
    </source>
</evidence>
<keyword evidence="2 6" id="KW-0349">Heme</keyword>
<dbReference type="Pfam" id="PF13442">
    <property type="entry name" value="Cytochrome_CBB3"/>
    <property type="match status" value="1"/>
</dbReference>
<dbReference type="InterPro" id="IPR002324">
    <property type="entry name" value="Cyt_c_ID"/>
</dbReference>
<dbReference type="AlphaFoldDB" id="A0A4R6G110"/>
<evidence type="ECO:0000256" key="4">
    <source>
        <dbReference type="ARBA" id="ARBA00022982"/>
    </source>
</evidence>
<feature type="binding site" description="covalent" evidence="6">
    <location>
        <position position="87"/>
    </location>
    <ligand>
        <name>heme c</name>
        <dbReference type="ChEBI" id="CHEBI:61717"/>
    </ligand>
</feature>
<keyword evidence="10" id="KW-1185">Reference proteome</keyword>
<gene>
    <name evidence="9" type="ORF">EV677_2879</name>
</gene>
<dbReference type="InterPro" id="IPR009056">
    <property type="entry name" value="Cyt_c-like_dom"/>
</dbReference>
<comment type="caution">
    <text evidence="9">The sequence shown here is derived from an EMBL/GenBank/DDBJ whole genome shotgun (WGS) entry which is preliminary data.</text>
</comment>
<name>A0A4R6G110_9BURK</name>
<evidence type="ECO:0000259" key="8">
    <source>
        <dbReference type="PROSITE" id="PS51007"/>
    </source>
</evidence>
<comment type="PTM">
    <text evidence="6">Binds 1 heme c group covalently per subunit.</text>
</comment>
<dbReference type="EMBL" id="SNWF01000008">
    <property type="protein sequence ID" value="TDN88009.1"/>
    <property type="molecule type" value="Genomic_DNA"/>
</dbReference>
<protein>
    <submittedName>
        <fullName evidence="9">Cytochrome c</fullName>
    </submittedName>
</protein>
<dbReference type="GO" id="GO:0009055">
    <property type="term" value="F:electron transfer activity"/>
    <property type="evidence" value="ECO:0007669"/>
    <property type="project" value="InterPro"/>
</dbReference>
<evidence type="ECO:0000313" key="10">
    <source>
        <dbReference type="Proteomes" id="UP000294737"/>
    </source>
</evidence>
<accession>A0A4R6G110</accession>
<evidence type="ECO:0000313" key="9">
    <source>
        <dbReference type="EMBL" id="TDN88009.1"/>
    </source>
</evidence>
<feature type="binding site" description="axial binding residue" evidence="6">
    <location>
        <position position="38"/>
    </location>
    <ligand>
        <name>heme c</name>
        <dbReference type="ChEBI" id="CHEBI:61717"/>
    </ligand>
    <ligandPart>
        <name>Fe</name>
        <dbReference type="ChEBI" id="CHEBI:18248"/>
    </ligandPart>
</feature>
<organism evidence="9 10">
    <name type="scientific">Herminiimonas fonticola</name>
    <dbReference type="NCBI Taxonomy" id="303380"/>
    <lineage>
        <taxon>Bacteria</taxon>
        <taxon>Pseudomonadati</taxon>
        <taxon>Pseudomonadota</taxon>
        <taxon>Betaproteobacteria</taxon>
        <taxon>Burkholderiales</taxon>
        <taxon>Oxalobacteraceae</taxon>
        <taxon>Herminiimonas</taxon>
    </lineage>
</organism>
<sequence>MTHLKHAIFLFLSLGATSIVHAAEDNSRAIALSNRSACMACHAVERKMVGPSYKDVAAKYAGDAAAPDRLAKKIKSGSSGVWGSVPMPPQPSLSDADVRVLADWVLAGAPSK</sequence>
<dbReference type="RefSeq" id="WP_112992680.1">
    <property type="nucleotide sequence ID" value="NZ_PTLZ01000003.1"/>
</dbReference>
<keyword evidence="5 6" id="KW-0408">Iron</keyword>
<dbReference type="OrthoDB" id="9814063at2"/>
<keyword evidence="7" id="KW-0732">Signal</keyword>
<keyword evidence="4" id="KW-0249">Electron transport</keyword>
<dbReference type="Gene3D" id="1.10.760.10">
    <property type="entry name" value="Cytochrome c-like domain"/>
    <property type="match status" value="1"/>
</dbReference>
<dbReference type="PRINTS" id="PR00606">
    <property type="entry name" value="CYTCHROMECID"/>
</dbReference>
<feature type="chain" id="PRO_5020958140" evidence="7">
    <location>
        <begin position="23"/>
        <end position="112"/>
    </location>
</feature>
<proteinExistence type="predicted"/>
<evidence type="ECO:0000256" key="3">
    <source>
        <dbReference type="ARBA" id="ARBA00022723"/>
    </source>
</evidence>
<evidence type="ECO:0000256" key="5">
    <source>
        <dbReference type="ARBA" id="ARBA00023004"/>
    </source>
</evidence>